<dbReference type="InterPro" id="IPR006660">
    <property type="entry name" value="Arsenate_reductase-like"/>
</dbReference>
<proteinExistence type="inferred from homology"/>
<name>A0ABV8X212_9LACT</name>
<gene>
    <name evidence="4" type="primary">spx</name>
    <name evidence="4" type="ORF">ACFOZY_01500</name>
</gene>
<protein>
    <submittedName>
        <fullName evidence="4">Transcriptional regulator Spx</fullName>
    </submittedName>
</protein>
<accession>A0ABV8X212</accession>
<dbReference type="Gene3D" id="3.40.30.10">
    <property type="entry name" value="Glutaredoxin"/>
    <property type="match status" value="1"/>
</dbReference>
<evidence type="ECO:0000256" key="3">
    <source>
        <dbReference type="PROSITE-ProRule" id="PRU01282"/>
    </source>
</evidence>
<keyword evidence="5" id="KW-1185">Reference proteome</keyword>
<evidence type="ECO:0000313" key="5">
    <source>
        <dbReference type="Proteomes" id="UP001595817"/>
    </source>
</evidence>
<dbReference type="Proteomes" id="UP001595817">
    <property type="component" value="Unassembled WGS sequence"/>
</dbReference>
<sequence length="132" mass="15246">MPIKVYTATSNRSCRKAIAWLEKYEIPYVEKNVSSEPLTKEELTEILSLTAEGTDEIIAKKSKGFKKLKVDMDGMTLNELYKMLQENPGLLRLPILVDGIRLQIGYNDDEIRQFLPRYFRANELQSMLALEM</sequence>
<comment type="similarity">
    <text evidence="3">Belongs to the ArsC family.</text>
</comment>
<comment type="caution">
    <text evidence="4">The sequence shown here is derived from an EMBL/GenBank/DDBJ whole genome shotgun (WGS) entry which is preliminary data.</text>
</comment>
<dbReference type="RefSeq" id="WP_378151505.1">
    <property type="nucleotide sequence ID" value="NZ_JBHSEC010000001.1"/>
</dbReference>
<dbReference type="PANTHER" id="PTHR30041">
    <property type="entry name" value="ARSENATE REDUCTASE"/>
    <property type="match status" value="1"/>
</dbReference>
<evidence type="ECO:0000256" key="1">
    <source>
        <dbReference type="ARBA" id="ARBA00023157"/>
    </source>
</evidence>
<organism evidence="4 5">
    <name type="scientific">Chungangia koreensis</name>
    <dbReference type="NCBI Taxonomy" id="752657"/>
    <lineage>
        <taxon>Bacteria</taxon>
        <taxon>Bacillati</taxon>
        <taxon>Bacillota</taxon>
        <taxon>Bacilli</taxon>
        <taxon>Lactobacillales</taxon>
        <taxon>Chungangia</taxon>
    </lineage>
</organism>
<keyword evidence="2" id="KW-0676">Redox-active center</keyword>
<dbReference type="CDD" id="cd03032">
    <property type="entry name" value="ArsC_Spx"/>
    <property type="match status" value="1"/>
</dbReference>
<reference evidence="5" key="1">
    <citation type="journal article" date="2019" name="Int. J. Syst. Evol. Microbiol.">
        <title>The Global Catalogue of Microorganisms (GCM) 10K type strain sequencing project: providing services to taxonomists for standard genome sequencing and annotation.</title>
        <authorList>
            <consortium name="The Broad Institute Genomics Platform"/>
            <consortium name="The Broad Institute Genome Sequencing Center for Infectious Disease"/>
            <person name="Wu L."/>
            <person name="Ma J."/>
        </authorList>
    </citation>
    <scope>NUCLEOTIDE SEQUENCE [LARGE SCALE GENOMIC DNA]</scope>
    <source>
        <strain evidence="5">CCUG 59778</strain>
    </source>
</reference>
<dbReference type="Pfam" id="PF03960">
    <property type="entry name" value="ArsC"/>
    <property type="match status" value="1"/>
</dbReference>
<keyword evidence="1" id="KW-1015">Disulfide bond</keyword>
<dbReference type="NCBIfam" id="TIGR01617">
    <property type="entry name" value="arsC_related"/>
    <property type="match status" value="1"/>
</dbReference>
<dbReference type="PROSITE" id="PS51353">
    <property type="entry name" value="ARSC"/>
    <property type="match status" value="1"/>
</dbReference>
<dbReference type="NCBIfam" id="NF002459">
    <property type="entry name" value="PRK01655.1"/>
    <property type="match status" value="1"/>
</dbReference>
<dbReference type="EMBL" id="JBHSEC010000001">
    <property type="protein sequence ID" value="MFC4409104.1"/>
    <property type="molecule type" value="Genomic_DNA"/>
</dbReference>
<evidence type="ECO:0000256" key="2">
    <source>
        <dbReference type="ARBA" id="ARBA00023284"/>
    </source>
</evidence>
<dbReference type="InterPro" id="IPR006504">
    <property type="entry name" value="Tscrpt_reg_Spx/MgsR"/>
</dbReference>
<dbReference type="PANTHER" id="PTHR30041:SF7">
    <property type="entry name" value="GLOBAL TRANSCRIPTIONAL REGULATOR SPX"/>
    <property type="match status" value="1"/>
</dbReference>
<evidence type="ECO:0000313" key="4">
    <source>
        <dbReference type="EMBL" id="MFC4409104.1"/>
    </source>
</evidence>
<dbReference type="InterPro" id="IPR036249">
    <property type="entry name" value="Thioredoxin-like_sf"/>
</dbReference>
<dbReference type="SUPFAM" id="SSF52833">
    <property type="entry name" value="Thioredoxin-like"/>
    <property type="match status" value="1"/>
</dbReference>